<protein>
    <recommendedName>
        <fullName evidence="4">GAG-pre-integrase domain-containing protein</fullName>
    </recommendedName>
</protein>
<keyword evidence="3" id="KW-1185">Reference proteome</keyword>
<evidence type="ECO:0000313" key="3">
    <source>
        <dbReference type="Proteomes" id="UP000827721"/>
    </source>
</evidence>
<dbReference type="Pfam" id="PF14223">
    <property type="entry name" value="Retrotran_gag_2"/>
    <property type="match status" value="1"/>
</dbReference>
<feature type="region of interest" description="Disordered" evidence="1">
    <location>
        <begin position="1"/>
        <end position="24"/>
    </location>
</feature>
<proteinExistence type="predicted"/>
<dbReference type="EMBL" id="JAFEMO010000002">
    <property type="protein sequence ID" value="KAH7575541.1"/>
    <property type="molecule type" value="Genomic_DNA"/>
</dbReference>
<sequence length="370" mass="39947">MTVPSIPESSTAASSIPESSTATTSPQVILMGTNNNNQHQSLIAINSTQVPIKLTKGGNYAAWRSQFENLFPGYGLMGYLDGTKPCPPATIAASTSTEQPSANPDHQIWLSWNKLEATYANRSNIRKLGLLDSLTNVTLADKSVADYMQGIKNILNNLELIGHPVDDGAIVIHTLNGLRPAYLPLASAILARDTPITFEELYDKLLDHEAFIQRDKAKKAVVTTPTKAANTGPRNSNNTPLKISGVSPPTIIALGLYVNFVTKLAIQLGFVAHAHLQDPKHSLKQITCPPSNQTLAPTGFLTQDLTIGASLVRGRNKGNLYVWPLFNPVRQSASSAHLFSASLQSSVSFLAWHCRLGHLSLQVLQNLVSS</sequence>
<name>A0ABQ8IFT6_9ROSI</name>
<reference evidence="2 3" key="1">
    <citation type="submission" date="2021-02" db="EMBL/GenBank/DDBJ databases">
        <title>Plant Genome Project.</title>
        <authorList>
            <person name="Zhang R.-G."/>
        </authorList>
    </citation>
    <scope>NUCLEOTIDE SEQUENCE [LARGE SCALE GENOMIC DNA]</scope>
    <source>
        <tissue evidence="2">Leaves</tissue>
    </source>
</reference>
<dbReference type="Proteomes" id="UP000827721">
    <property type="component" value="Unassembled WGS sequence"/>
</dbReference>
<organism evidence="2 3">
    <name type="scientific">Xanthoceras sorbifolium</name>
    <dbReference type="NCBI Taxonomy" id="99658"/>
    <lineage>
        <taxon>Eukaryota</taxon>
        <taxon>Viridiplantae</taxon>
        <taxon>Streptophyta</taxon>
        <taxon>Embryophyta</taxon>
        <taxon>Tracheophyta</taxon>
        <taxon>Spermatophyta</taxon>
        <taxon>Magnoliopsida</taxon>
        <taxon>eudicotyledons</taxon>
        <taxon>Gunneridae</taxon>
        <taxon>Pentapetalae</taxon>
        <taxon>rosids</taxon>
        <taxon>malvids</taxon>
        <taxon>Sapindales</taxon>
        <taxon>Sapindaceae</taxon>
        <taxon>Xanthoceroideae</taxon>
        <taxon>Xanthoceras</taxon>
    </lineage>
</organism>
<gene>
    <name evidence="2" type="ORF">JRO89_XS02G0138500</name>
</gene>
<accession>A0ABQ8IFT6</accession>
<comment type="caution">
    <text evidence="2">The sequence shown here is derived from an EMBL/GenBank/DDBJ whole genome shotgun (WGS) entry which is preliminary data.</text>
</comment>
<evidence type="ECO:0008006" key="4">
    <source>
        <dbReference type="Google" id="ProtNLM"/>
    </source>
</evidence>
<dbReference type="PANTHER" id="PTHR47481:SF21">
    <property type="entry name" value="BASIC-LEUCINE ZIPPER TRANSCRIPTION FACTOR Q-RELATED"/>
    <property type="match status" value="1"/>
</dbReference>
<dbReference type="PANTHER" id="PTHR47481">
    <property type="match status" value="1"/>
</dbReference>
<evidence type="ECO:0000313" key="2">
    <source>
        <dbReference type="EMBL" id="KAH7575541.1"/>
    </source>
</evidence>
<evidence type="ECO:0000256" key="1">
    <source>
        <dbReference type="SAM" id="MobiDB-lite"/>
    </source>
</evidence>